<name>A0ABU1BSP8_9BURK</name>
<dbReference type="RefSeq" id="WP_338438036.1">
    <property type="nucleotide sequence ID" value="NZ_JAUYVH010000015.1"/>
</dbReference>
<gene>
    <name evidence="2" type="ORF">Q8A64_16630</name>
</gene>
<evidence type="ECO:0000256" key="1">
    <source>
        <dbReference type="SAM" id="Phobius"/>
    </source>
</evidence>
<protein>
    <submittedName>
        <fullName evidence="2">Uncharacterized protein</fullName>
    </submittedName>
</protein>
<proteinExistence type="predicted"/>
<keyword evidence="1" id="KW-0812">Transmembrane</keyword>
<feature type="transmembrane region" description="Helical" evidence="1">
    <location>
        <begin position="129"/>
        <end position="152"/>
    </location>
</feature>
<sequence length="198" mass="21432">MKLTEETRSALSVEIFDATGLAVDKDDPVVICALMQSHYMQQAQKQVTRQIEQSAAKAIQSIEAAIASHADLLARQTSSQIFAALQSATALETSKIKANLNKFAEGLKAKLAIEPAYMEASNEPSKRSVLGMAATLVVMTVCGAIVGARAYGQPDLTPKQIRELQYGRMLVDTLPHLDKGTKAKLFAAMEKTIPKNKK</sequence>
<organism evidence="2 3">
    <name type="scientific">Keguizhuia sedimenti</name>
    <dbReference type="NCBI Taxonomy" id="3064264"/>
    <lineage>
        <taxon>Bacteria</taxon>
        <taxon>Pseudomonadati</taxon>
        <taxon>Pseudomonadota</taxon>
        <taxon>Betaproteobacteria</taxon>
        <taxon>Burkholderiales</taxon>
        <taxon>Oxalobacteraceae</taxon>
        <taxon>Keguizhuia</taxon>
    </lineage>
</organism>
<accession>A0ABU1BSP8</accession>
<keyword evidence="3" id="KW-1185">Reference proteome</keyword>
<evidence type="ECO:0000313" key="2">
    <source>
        <dbReference type="EMBL" id="MDQ9172040.1"/>
    </source>
</evidence>
<comment type="caution">
    <text evidence="2">The sequence shown here is derived from an EMBL/GenBank/DDBJ whole genome shotgun (WGS) entry which is preliminary data.</text>
</comment>
<keyword evidence="1" id="KW-0472">Membrane</keyword>
<reference evidence="2 3" key="1">
    <citation type="submission" date="2023-08" db="EMBL/GenBank/DDBJ databases">
        <title>Oxalobacteraceae gen .nov., isolated from river sludge outside the plant.</title>
        <authorList>
            <person name="Zhao S.Y."/>
        </authorList>
    </citation>
    <scope>NUCLEOTIDE SEQUENCE [LARGE SCALE GENOMIC DNA]</scope>
    <source>
        <strain evidence="2 3">R-40</strain>
    </source>
</reference>
<dbReference type="Proteomes" id="UP001225596">
    <property type="component" value="Unassembled WGS sequence"/>
</dbReference>
<keyword evidence="1" id="KW-1133">Transmembrane helix</keyword>
<dbReference type="EMBL" id="JAUYVH010000015">
    <property type="protein sequence ID" value="MDQ9172040.1"/>
    <property type="molecule type" value="Genomic_DNA"/>
</dbReference>
<evidence type="ECO:0000313" key="3">
    <source>
        <dbReference type="Proteomes" id="UP001225596"/>
    </source>
</evidence>